<keyword evidence="1" id="KW-1133">Transmembrane helix</keyword>
<evidence type="ECO:0000313" key="3">
    <source>
        <dbReference type="Proteomes" id="UP000189970"/>
    </source>
</evidence>
<organism evidence="2 3">
    <name type="scientific">Vagococcus martis</name>
    <dbReference type="NCBI Taxonomy" id="1768210"/>
    <lineage>
        <taxon>Bacteria</taxon>
        <taxon>Bacillati</taxon>
        <taxon>Bacillota</taxon>
        <taxon>Bacilli</taxon>
        <taxon>Lactobacillales</taxon>
        <taxon>Enterococcaceae</taxon>
        <taxon>Vagococcus</taxon>
    </lineage>
</organism>
<name>A0A1V4DG26_9ENTE</name>
<evidence type="ECO:0000313" key="2">
    <source>
        <dbReference type="EMBL" id="OPF87509.1"/>
    </source>
</evidence>
<dbReference type="EMBL" id="MVAB01000001">
    <property type="protein sequence ID" value="OPF87509.1"/>
    <property type="molecule type" value="Genomic_DNA"/>
</dbReference>
<proteinExistence type="predicted"/>
<protein>
    <recommendedName>
        <fullName evidence="4">Glycosyl-4,4'-diaponeurosporenoate acyltransferase</fullName>
    </recommendedName>
</protein>
<dbReference type="RefSeq" id="WP_079346097.1">
    <property type="nucleotide sequence ID" value="NZ_MVAB01000001.1"/>
</dbReference>
<keyword evidence="1" id="KW-0472">Membrane</keyword>
<comment type="caution">
    <text evidence="2">The sequence shown here is derived from an EMBL/GenBank/DDBJ whole genome shotgun (WGS) entry which is preliminary data.</text>
</comment>
<keyword evidence="3" id="KW-1185">Reference proteome</keyword>
<sequence>MQLFINILGILGVWGLFSFPLYQAFLELSEQAITFTQHINIEKNFKKISPWLWLFPPLKISREKKRALSIIHEITLSDDEAKNMMTYFDKATAWFYVATAGLFNAIYFSYDLYKESSFNQSPILFILFLIFMTIFSILNVVYRMNPKRLDKKSQKLRK</sequence>
<feature type="transmembrane region" description="Helical" evidence="1">
    <location>
        <begin position="91"/>
        <end position="110"/>
    </location>
</feature>
<evidence type="ECO:0000256" key="1">
    <source>
        <dbReference type="SAM" id="Phobius"/>
    </source>
</evidence>
<keyword evidence="1" id="KW-0812">Transmembrane</keyword>
<dbReference type="Proteomes" id="UP000189970">
    <property type="component" value="Unassembled WGS sequence"/>
</dbReference>
<accession>A0A1V4DG26</accession>
<dbReference type="AlphaFoldDB" id="A0A1V4DG26"/>
<feature type="transmembrane region" description="Helical" evidence="1">
    <location>
        <begin position="122"/>
        <end position="142"/>
    </location>
</feature>
<evidence type="ECO:0008006" key="4">
    <source>
        <dbReference type="Google" id="ProtNLM"/>
    </source>
</evidence>
<reference evidence="2 3" key="1">
    <citation type="submission" date="2017-02" db="EMBL/GenBank/DDBJ databases">
        <title>Vagococcus cremeus sp. nov., isolated from the small intestine of a marten, Martes flavigula.</title>
        <authorList>
            <person name="Tak E.J."/>
            <person name="Bae J.-W."/>
        </authorList>
    </citation>
    <scope>NUCLEOTIDE SEQUENCE [LARGE SCALE GENOMIC DNA]</scope>
    <source>
        <strain evidence="2 3">D7T301</strain>
    </source>
</reference>
<feature type="transmembrane region" description="Helical" evidence="1">
    <location>
        <begin position="6"/>
        <end position="25"/>
    </location>
</feature>
<gene>
    <name evidence="2" type="ORF">BW731_04480</name>
</gene>